<evidence type="ECO:0000313" key="4">
    <source>
        <dbReference type="Proteomes" id="UP001304895"/>
    </source>
</evidence>
<keyword evidence="2" id="KW-0732">Signal</keyword>
<evidence type="ECO:0000256" key="2">
    <source>
        <dbReference type="SAM" id="SignalP"/>
    </source>
</evidence>
<accession>A0AAN6UC38</accession>
<keyword evidence="4" id="KW-1185">Reference proteome</keyword>
<evidence type="ECO:0000313" key="3">
    <source>
        <dbReference type="EMBL" id="KAK4130272.1"/>
    </source>
</evidence>
<protein>
    <submittedName>
        <fullName evidence="3">Uncharacterized protein</fullName>
    </submittedName>
</protein>
<organism evidence="3 4">
    <name type="scientific">Trichocladium antarcticum</name>
    <dbReference type="NCBI Taxonomy" id="1450529"/>
    <lineage>
        <taxon>Eukaryota</taxon>
        <taxon>Fungi</taxon>
        <taxon>Dikarya</taxon>
        <taxon>Ascomycota</taxon>
        <taxon>Pezizomycotina</taxon>
        <taxon>Sordariomycetes</taxon>
        <taxon>Sordariomycetidae</taxon>
        <taxon>Sordariales</taxon>
        <taxon>Chaetomiaceae</taxon>
        <taxon>Trichocladium</taxon>
    </lineage>
</organism>
<dbReference type="AlphaFoldDB" id="A0AAN6UC38"/>
<sequence>MRALACLFLGPLLPFGCLADPDRGFDPNPKLNLRPENATGIPYWMYAWVGSYYNGTTTFRFSPMESSREDESVCDMFLNRTLTYSFPSLAAVTEPDETDENSDNPVMFLLKSWKPGFNLNPPDNTAARPAQINGLQWELQSIEPPRHAYPFSGRPQWDLKLEEPVAMPFTVSGKLAHPSRSVRSMQLNTSSCNLAADTWWGVNFLDVNATAGIPLADPSFRVQFDDKSANFQYAGYFRMNTDPGNKVLDNGDPRRSVLVGTVTVDFLGHIDAARSDVLVPNAHEPRWIPVIGWGNGTAAGAAGNAGSVSRGSLGRIQDEARMSQPGR</sequence>
<name>A0AAN6UC38_9PEZI</name>
<reference evidence="3" key="1">
    <citation type="journal article" date="2023" name="Mol. Phylogenet. Evol.">
        <title>Genome-scale phylogeny and comparative genomics of the fungal order Sordariales.</title>
        <authorList>
            <person name="Hensen N."/>
            <person name="Bonometti L."/>
            <person name="Westerberg I."/>
            <person name="Brannstrom I.O."/>
            <person name="Guillou S."/>
            <person name="Cros-Aarteil S."/>
            <person name="Calhoun S."/>
            <person name="Haridas S."/>
            <person name="Kuo A."/>
            <person name="Mondo S."/>
            <person name="Pangilinan J."/>
            <person name="Riley R."/>
            <person name="LaButti K."/>
            <person name="Andreopoulos B."/>
            <person name="Lipzen A."/>
            <person name="Chen C."/>
            <person name="Yan M."/>
            <person name="Daum C."/>
            <person name="Ng V."/>
            <person name="Clum A."/>
            <person name="Steindorff A."/>
            <person name="Ohm R.A."/>
            <person name="Martin F."/>
            <person name="Silar P."/>
            <person name="Natvig D.O."/>
            <person name="Lalanne C."/>
            <person name="Gautier V."/>
            <person name="Ament-Velasquez S.L."/>
            <person name="Kruys A."/>
            <person name="Hutchinson M.I."/>
            <person name="Powell A.J."/>
            <person name="Barry K."/>
            <person name="Miller A.N."/>
            <person name="Grigoriev I.V."/>
            <person name="Debuchy R."/>
            <person name="Gladieux P."/>
            <person name="Hiltunen Thoren M."/>
            <person name="Johannesson H."/>
        </authorList>
    </citation>
    <scope>NUCLEOTIDE SEQUENCE</scope>
    <source>
        <strain evidence="3">CBS 123565</strain>
    </source>
</reference>
<gene>
    <name evidence="3" type="ORF">BT67DRAFT_223771</name>
</gene>
<proteinExistence type="predicted"/>
<dbReference type="EMBL" id="MU853438">
    <property type="protein sequence ID" value="KAK4130272.1"/>
    <property type="molecule type" value="Genomic_DNA"/>
</dbReference>
<dbReference type="Proteomes" id="UP001304895">
    <property type="component" value="Unassembled WGS sequence"/>
</dbReference>
<reference evidence="3" key="2">
    <citation type="submission" date="2023-05" db="EMBL/GenBank/DDBJ databases">
        <authorList>
            <consortium name="Lawrence Berkeley National Laboratory"/>
            <person name="Steindorff A."/>
            <person name="Hensen N."/>
            <person name="Bonometti L."/>
            <person name="Westerberg I."/>
            <person name="Brannstrom I.O."/>
            <person name="Guillou S."/>
            <person name="Cros-Aarteil S."/>
            <person name="Calhoun S."/>
            <person name="Haridas S."/>
            <person name="Kuo A."/>
            <person name="Mondo S."/>
            <person name="Pangilinan J."/>
            <person name="Riley R."/>
            <person name="Labutti K."/>
            <person name="Andreopoulos B."/>
            <person name="Lipzen A."/>
            <person name="Chen C."/>
            <person name="Yanf M."/>
            <person name="Daum C."/>
            <person name="Ng V."/>
            <person name="Clum A."/>
            <person name="Ohm R."/>
            <person name="Martin F."/>
            <person name="Silar P."/>
            <person name="Natvig D."/>
            <person name="Lalanne C."/>
            <person name="Gautier V."/>
            <person name="Ament-Velasquez S.L."/>
            <person name="Kruys A."/>
            <person name="Hutchinson M.I."/>
            <person name="Powell A.J."/>
            <person name="Barry K."/>
            <person name="Miller A.N."/>
            <person name="Grigoriev I.V."/>
            <person name="Debuchy R."/>
            <person name="Gladieux P."/>
            <person name="Thoren M.H."/>
            <person name="Johannesson H."/>
        </authorList>
    </citation>
    <scope>NUCLEOTIDE SEQUENCE</scope>
    <source>
        <strain evidence="3">CBS 123565</strain>
    </source>
</reference>
<feature type="region of interest" description="Disordered" evidence="1">
    <location>
        <begin position="304"/>
        <end position="327"/>
    </location>
</feature>
<feature type="chain" id="PRO_5043013804" evidence="2">
    <location>
        <begin position="20"/>
        <end position="327"/>
    </location>
</feature>
<comment type="caution">
    <text evidence="3">The sequence shown here is derived from an EMBL/GenBank/DDBJ whole genome shotgun (WGS) entry which is preliminary data.</text>
</comment>
<evidence type="ECO:0000256" key="1">
    <source>
        <dbReference type="SAM" id="MobiDB-lite"/>
    </source>
</evidence>
<feature type="signal peptide" evidence="2">
    <location>
        <begin position="1"/>
        <end position="19"/>
    </location>
</feature>